<feature type="transmembrane region" description="Helical" evidence="1">
    <location>
        <begin position="107"/>
        <end position="134"/>
    </location>
</feature>
<feature type="transmembrane region" description="Helical" evidence="1">
    <location>
        <begin position="76"/>
        <end position="95"/>
    </location>
</feature>
<evidence type="ECO:0000256" key="1">
    <source>
        <dbReference type="SAM" id="Phobius"/>
    </source>
</evidence>
<dbReference type="PROSITE" id="PS50887">
    <property type="entry name" value="GGDEF"/>
    <property type="match status" value="1"/>
</dbReference>
<evidence type="ECO:0000313" key="4">
    <source>
        <dbReference type="Proteomes" id="UP000259030"/>
    </source>
</evidence>
<dbReference type="PANTHER" id="PTHR45138">
    <property type="entry name" value="REGULATORY COMPONENTS OF SENSORY TRANSDUCTION SYSTEM"/>
    <property type="match status" value="1"/>
</dbReference>
<proteinExistence type="predicted"/>
<dbReference type="Pfam" id="PF00990">
    <property type="entry name" value="GGDEF"/>
    <property type="match status" value="1"/>
</dbReference>
<dbReference type="AlphaFoldDB" id="A0A221STG3"/>
<dbReference type="STRING" id="317577.GCA_000419625_00767"/>
<keyword evidence="4" id="KW-1185">Reference proteome</keyword>
<dbReference type="SMART" id="SM00267">
    <property type="entry name" value="GGDEF"/>
    <property type="match status" value="1"/>
</dbReference>
<dbReference type="NCBIfam" id="TIGR00254">
    <property type="entry name" value="GGDEF"/>
    <property type="match status" value="1"/>
</dbReference>
<protein>
    <submittedName>
        <fullName evidence="3">GGDEF domain-containing protein</fullName>
    </submittedName>
</protein>
<sequence length="343" mass="36504">MHEDRSAHLIARLRRPGVLTLAALTLGLQVLLVLDNLSRADLPLTLLSSVGLVVGAALLALVALRRVAPESLAPLVLWYAAGWFLLSTLGVLWTGRPLGTQPYLSHLVLVAAAYTLLPLLPAGVVAAGSAVVLAAVGFTRPAPDSLLLASVLYLGVLMSFMTVYGRAIRDQRVRAELAWDLQVHDVLTGLLNRRAALERLRAAFRTGTDHRHTALLLLNVDDFQGLNDTFGRPAGDDVLRHLAQTLRGGLDDTALVARWGGDEFLVLAAVPGGPRAACAWAEDLRAQLRAVERGRGYALTLSGGLVVLAETDAPDQALALAGARLLTAKIRGRDRLVCHQAAG</sequence>
<dbReference type="GO" id="GO:1902201">
    <property type="term" value="P:negative regulation of bacterial-type flagellum-dependent cell motility"/>
    <property type="evidence" value="ECO:0007669"/>
    <property type="project" value="TreeGrafter"/>
</dbReference>
<accession>A0A221STG3</accession>
<dbReference type="InterPro" id="IPR000160">
    <property type="entry name" value="GGDEF_dom"/>
</dbReference>
<name>A0A221STG3_9DEIO</name>
<keyword evidence="1" id="KW-0472">Membrane</keyword>
<reference evidence="3 4" key="1">
    <citation type="submission" date="2017-05" db="EMBL/GenBank/DDBJ databases">
        <title>The complete genome sequence of Deinococcus ficus isolated from the rhizosphere of the Ficus religiosa L. in Taiwan.</title>
        <authorList>
            <person name="Wu K.-M."/>
            <person name="Liao T.-L."/>
            <person name="Liu Y.-M."/>
            <person name="Young C.-C."/>
            <person name="Tsai S.-F."/>
        </authorList>
    </citation>
    <scope>NUCLEOTIDE SEQUENCE [LARGE SCALE GENOMIC DNA]</scope>
    <source>
        <strain evidence="3 4">CC-FR2-10</strain>
    </source>
</reference>
<dbReference type="GO" id="GO:0052621">
    <property type="term" value="F:diguanylate cyclase activity"/>
    <property type="evidence" value="ECO:0007669"/>
    <property type="project" value="TreeGrafter"/>
</dbReference>
<feature type="domain" description="GGDEF" evidence="2">
    <location>
        <begin position="211"/>
        <end position="341"/>
    </location>
</feature>
<dbReference type="InterPro" id="IPR043128">
    <property type="entry name" value="Rev_trsase/Diguanyl_cyclase"/>
</dbReference>
<dbReference type="InterPro" id="IPR029787">
    <property type="entry name" value="Nucleotide_cyclase"/>
</dbReference>
<evidence type="ECO:0000313" key="3">
    <source>
        <dbReference type="EMBL" id="ASN79920.1"/>
    </source>
</evidence>
<feature type="transmembrane region" description="Helical" evidence="1">
    <location>
        <begin position="46"/>
        <end position="64"/>
    </location>
</feature>
<dbReference type="Proteomes" id="UP000259030">
    <property type="component" value="Chromosome"/>
</dbReference>
<keyword evidence="1" id="KW-0812">Transmembrane</keyword>
<dbReference type="CDD" id="cd01949">
    <property type="entry name" value="GGDEF"/>
    <property type="match status" value="1"/>
</dbReference>
<gene>
    <name evidence="3" type="ORF">DFI_01890</name>
</gene>
<feature type="transmembrane region" description="Helical" evidence="1">
    <location>
        <begin position="146"/>
        <end position="164"/>
    </location>
</feature>
<dbReference type="RefSeq" id="WP_027463917.1">
    <property type="nucleotide sequence ID" value="NZ_CP021081.1"/>
</dbReference>
<dbReference type="KEGG" id="dfc:DFI_01890"/>
<dbReference type="Gene3D" id="3.30.70.270">
    <property type="match status" value="1"/>
</dbReference>
<feature type="transmembrane region" description="Helical" evidence="1">
    <location>
        <begin position="16"/>
        <end position="34"/>
    </location>
</feature>
<dbReference type="EMBL" id="CP021081">
    <property type="protein sequence ID" value="ASN79920.1"/>
    <property type="molecule type" value="Genomic_DNA"/>
</dbReference>
<keyword evidence="1" id="KW-1133">Transmembrane helix</keyword>
<dbReference type="GO" id="GO:0005886">
    <property type="term" value="C:plasma membrane"/>
    <property type="evidence" value="ECO:0007669"/>
    <property type="project" value="TreeGrafter"/>
</dbReference>
<dbReference type="SUPFAM" id="SSF55073">
    <property type="entry name" value="Nucleotide cyclase"/>
    <property type="match status" value="1"/>
</dbReference>
<organism evidence="3 4">
    <name type="scientific">Deinococcus ficus</name>
    <dbReference type="NCBI Taxonomy" id="317577"/>
    <lineage>
        <taxon>Bacteria</taxon>
        <taxon>Thermotogati</taxon>
        <taxon>Deinococcota</taxon>
        <taxon>Deinococci</taxon>
        <taxon>Deinococcales</taxon>
        <taxon>Deinococcaceae</taxon>
        <taxon>Deinococcus</taxon>
    </lineage>
</organism>
<evidence type="ECO:0000259" key="2">
    <source>
        <dbReference type="PROSITE" id="PS50887"/>
    </source>
</evidence>
<dbReference type="InterPro" id="IPR050469">
    <property type="entry name" value="Diguanylate_Cyclase"/>
</dbReference>
<dbReference type="PANTHER" id="PTHR45138:SF9">
    <property type="entry name" value="DIGUANYLATE CYCLASE DGCM-RELATED"/>
    <property type="match status" value="1"/>
</dbReference>
<dbReference type="GO" id="GO:0043709">
    <property type="term" value="P:cell adhesion involved in single-species biofilm formation"/>
    <property type="evidence" value="ECO:0007669"/>
    <property type="project" value="TreeGrafter"/>
</dbReference>